<reference evidence="1" key="1">
    <citation type="submission" date="2022-09" db="EMBL/GenBank/DDBJ databases">
        <authorList>
            <person name="Yuan C."/>
            <person name="Ke Z."/>
        </authorList>
    </citation>
    <scope>NUCLEOTIDE SEQUENCE</scope>
    <source>
        <strain evidence="1">LB-8</strain>
    </source>
</reference>
<accession>A0A9X2XVY6</accession>
<evidence type="ECO:0000313" key="2">
    <source>
        <dbReference type="Proteomes" id="UP001155483"/>
    </source>
</evidence>
<dbReference type="RefSeq" id="WP_279297824.1">
    <property type="nucleotide sequence ID" value="NZ_JAOTIF010000012.1"/>
</dbReference>
<comment type="caution">
    <text evidence="1">The sequence shown here is derived from an EMBL/GenBank/DDBJ whole genome shotgun (WGS) entry which is preliminary data.</text>
</comment>
<protein>
    <recommendedName>
        <fullName evidence="3">Lipoprotein</fullName>
    </recommendedName>
</protein>
<dbReference type="PROSITE" id="PS51257">
    <property type="entry name" value="PROKAR_LIPOPROTEIN"/>
    <property type="match status" value="1"/>
</dbReference>
<keyword evidence="2" id="KW-1185">Reference proteome</keyword>
<evidence type="ECO:0008006" key="3">
    <source>
        <dbReference type="Google" id="ProtNLM"/>
    </source>
</evidence>
<reference evidence="1" key="2">
    <citation type="submission" date="2023-04" db="EMBL/GenBank/DDBJ databases">
        <title>Paracnuella aquatica gen. nov., sp. nov., a member of the family Chitinophagaceae isolated from a hot spring.</title>
        <authorList>
            <person name="Wang C."/>
        </authorList>
    </citation>
    <scope>NUCLEOTIDE SEQUENCE</scope>
    <source>
        <strain evidence="1">LB-8</strain>
    </source>
</reference>
<organism evidence="1 2">
    <name type="scientific">Paraflavisolibacter caeni</name>
    <dbReference type="NCBI Taxonomy" id="2982496"/>
    <lineage>
        <taxon>Bacteria</taxon>
        <taxon>Pseudomonadati</taxon>
        <taxon>Bacteroidota</taxon>
        <taxon>Chitinophagia</taxon>
        <taxon>Chitinophagales</taxon>
        <taxon>Chitinophagaceae</taxon>
        <taxon>Paraflavisolibacter</taxon>
    </lineage>
</organism>
<dbReference type="AlphaFoldDB" id="A0A9X2XVY6"/>
<dbReference type="EMBL" id="JAOTIF010000012">
    <property type="protein sequence ID" value="MCU7550384.1"/>
    <property type="molecule type" value="Genomic_DNA"/>
</dbReference>
<name>A0A9X2XVY6_9BACT</name>
<sequence>MKIGIGFLIFTAVVVGCGNNKQEQQEEKNFQYQDFTEKFKSATVPFQLSDTALINNKDTAQIRDKSFSSLVPDSTKTKLFGKNASVKYVPLAKIAVPGAETYYIVKASAGSKKSALLFSFNKDHEFGGVFPFLIPDEESATSQVSTIDKAYSISRSVFRKQPNDVIAEGKDVYVYNNDAKAFTLIMTDVLDERSEALVNPIDTLPASQKWTGDYTKDNRNIVSVRDGRKPNSLLVFIHFEKNKGQCNGELKGDAEMSGANSAVYRQGGDPCVLQLTFSANSVALKELEGCGSRRGLECSFDGTFKRKKTDKDKEKTEAKTKKKG</sequence>
<dbReference type="Proteomes" id="UP001155483">
    <property type="component" value="Unassembled WGS sequence"/>
</dbReference>
<gene>
    <name evidence="1" type="ORF">OCK74_14780</name>
</gene>
<evidence type="ECO:0000313" key="1">
    <source>
        <dbReference type="EMBL" id="MCU7550384.1"/>
    </source>
</evidence>
<proteinExistence type="predicted"/>